<comment type="caution">
    <text evidence="1">The sequence shown here is derived from an EMBL/GenBank/DDBJ whole genome shotgun (WGS) entry which is preliminary data.</text>
</comment>
<evidence type="ECO:0000313" key="1">
    <source>
        <dbReference type="EMBL" id="KAJ2859151.1"/>
    </source>
</evidence>
<reference evidence="1" key="1">
    <citation type="submission" date="2022-07" db="EMBL/GenBank/DDBJ databases">
        <title>Phylogenomic reconstructions and comparative analyses of Kickxellomycotina fungi.</title>
        <authorList>
            <person name="Reynolds N.K."/>
            <person name="Stajich J.E."/>
            <person name="Barry K."/>
            <person name="Grigoriev I.V."/>
            <person name="Crous P."/>
            <person name="Smith M.E."/>
        </authorList>
    </citation>
    <scope>NUCLEOTIDE SEQUENCE</scope>
    <source>
        <strain evidence="1">RSA 476</strain>
    </source>
</reference>
<dbReference type="AlphaFoldDB" id="A0A9W8IKU0"/>
<accession>A0A9W8IKU0</accession>
<protein>
    <submittedName>
        <fullName evidence="1">Uncharacterized protein</fullName>
    </submittedName>
</protein>
<gene>
    <name evidence="1" type="ORF">GGH94_006260</name>
</gene>
<evidence type="ECO:0000313" key="2">
    <source>
        <dbReference type="Proteomes" id="UP001140074"/>
    </source>
</evidence>
<organism evidence="1 2">
    <name type="scientific">Coemansia aciculifera</name>
    <dbReference type="NCBI Taxonomy" id="417176"/>
    <lineage>
        <taxon>Eukaryota</taxon>
        <taxon>Fungi</taxon>
        <taxon>Fungi incertae sedis</taxon>
        <taxon>Zoopagomycota</taxon>
        <taxon>Kickxellomycotina</taxon>
        <taxon>Kickxellomycetes</taxon>
        <taxon>Kickxellales</taxon>
        <taxon>Kickxellaceae</taxon>
        <taxon>Coemansia</taxon>
    </lineage>
</organism>
<dbReference type="EMBL" id="JANBUY010000426">
    <property type="protein sequence ID" value="KAJ2859151.1"/>
    <property type="molecule type" value="Genomic_DNA"/>
</dbReference>
<name>A0A9W8IKU0_9FUNG</name>
<sequence>MEVKLQTSRTQPRSTVDVEFSTVDVEANESVYSSDNEGDDIAEVLSKDRLDDIYRDASTTKPSWTNPHSQYPRKQSGFAPLSITDSGRESLAIVGVTELDADLSVDETYNQVATMPAYGMGLLRIVLSGRHVSKKRVRQASDVLSALCATPINTRGWHKAVLSRVISEKVESFKRTRSLSKKPDRSVEQSCSVTTKQGNSMMDIGVSSPTPHITGSRQACISVEDPLVASPIAVALGSHNAAVEEFDQASSRRNAIQNTLLRKGWQEQTIAAYFDQFSRNTNCHI</sequence>
<proteinExistence type="predicted"/>
<keyword evidence="2" id="KW-1185">Reference proteome</keyword>
<dbReference type="Proteomes" id="UP001140074">
    <property type="component" value="Unassembled WGS sequence"/>
</dbReference>